<organism evidence="2 3">
    <name type="scientific">Corynebacterium stercoris</name>
    <dbReference type="NCBI Taxonomy" id="2943490"/>
    <lineage>
        <taxon>Bacteria</taxon>
        <taxon>Bacillati</taxon>
        <taxon>Actinomycetota</taxon>
        <taxon>Actinomycetes</taxon>
        <taxon>Mycobacteriales</taxon>
        <taxon>Corynebacteriaceae</taxon>
        <taxon>Corynebacterium</taxon>
    </lineage>
</organism>
<gene>
    <name evidence="2" type="ORF">M5J20_00990</name>
</gene>
<protein>
    <submittedName>
        <fullName evidence="2">Ribbon-helix-helix domain-containing protein</fullName>
    </submittedName>
</protein>
<dbReference type="InterPro" id="IPR038733">
    <property type="entry name" value="Predicted_DNA_bind_prot_RHH"/>
</dbReference>
<reference evidence="2" key="1">
    <citation type="submission" date="2022-05" db="EMBL/GenBank/DDBJ databases">
        <title>Corynebacterium sp. TA-R-1 sp. nov., isolated from human feces.</title>
        <authorList>
            <person name="Shamsuzzaman M."/>
            <person name="Dahal R.H."/>
        </authorList>
    </citation>
    <scope>NUCLEOTIDE SEQUENCE</scope>
    <source>
        <strain evidence="2">TA-R-1</strain>
    </source>
</reference>
<keyword evidence="3" id="KW-1185">Reference proteome</keyword>
<dbReference type="Proteomes" id="UP001204000">
    <property type="component" value="Unassembled WGS sequence"/>
</dbReference>
<dbReference type="EMBL" id="JAMFTQ010000001">
    <property type="protein sequence ID" value="MCP1386779.1"/>
    <property type="molecule type" value="Genomic_DNA"/>
</dbReference>
<evidence type="ECO:0000313" key="2">
    <source>
        <dbReference type="EMBL" id="MCP1386779.1"/>
    </source>
</evidence>
<dbReference type="Pfam" id="PF12651">
    <property type="entry name" value="RHH_3"/>
    <property type="match status" value="1"/>
</dbReference>
<accession>A0ABT1FYF8</accession>
<dbReference type="InterPro" id="IPR010985">
    <property type="entry name" value="Ribbon_hlx_hlx"/>
</dbReference>
<evidence type="ECO:0000313" key="3">
    <source>
        <dbReference type="Proteomes" id="UP001204000"/>
    </source>
</evidence>
<dbReference type="SUPFAM" id="SSF47598">
    <property type="entry name" value="Ribbon-helix-helix"/>
    <property type="match status" value="1"/>
</dbReference>
<dbReference type="RefSeq" id="WP_253575495.1">
    <property type="nucleotide sequence ID" value="NZ_JAMFTQ010000001.1"/>
</dbReference>
<evidence type="ECO:0000259" key="1">
    <source>
        <dbReference type="Pfam" id="PF12651"/>
    </source>
</evidence>
<name>A0ABT1FYF8_9CORY</name>
<proteinExistence type="predicted"/>
<comment type="caution">
    <text evidence="2">The sequence shown here is derived from an EMBL/GenBank/DDBJ whole genome shotgun (WGS) entry which is preliminary data.</text>
</comment>
<feature type="domain" description="Predicted DNA-binding protein ribbon-helix-helix" evidence="1">
    <location>
        <begin position="7"/>
        <end position="43"/>
    </location>
</feature>
<sequence>MSGAVISLRVDGAQMERLKTLAERTGRPMSFYVREALDAHLEEIEYVYQLEAEAEAVRRGELQTIGLSELRSRLGLED</sequence>
<dbReference type="CDD" id="cd22233">
    <property type="entry name" value="RHH_CopAso-like"/>
    <property type="match status" value="1"/>
</dbReference>